<organism evidence="1 2">
    <name type="scientific">Clunio marinus</name>
    <dbReference type="NCBI Taxonomy" id="568069"/>
    <lineage>
        <taxon>Eukaryota</taxon>
        <taxon>Metazoa</taxon>
        <taxon>Ecdysozoa</taxon>
        <taxon>Arthropoda</taxon>
        <taxon>Hexapoda</taxon>
        <taxon>Insecta</taxon>
        <taxon>Pterygota</taxon>
        <taxon>Neoptera</taxon>
        <taxon>Endopterygota</taxon>
        <taxon>Diptera</taxon>
        <taxon>Nematocera</taxon>
        <taxon>Chironomoidea</taxon>
        <taxon>Chironomidae</taxon>
        <taxon>Clunio</taxon>
    </lineage>
</organism>
<evidence type="ECO:0000313" key="1">
    <source>
        <dbReference type="EMBL" id="CRK86742.1"/>
    </source>
</evidence>
<dbReference type="EMBL" id="CVRI01000002">
    <property type="protein sequence ID" value="CRK86742.1"/>
    <property type="molecule type" value="Genomic_DNA"/>
</dbReference>
<dbReference type="AlphaFoldDB" id="A0A1J1HJU6"/>
<protein>
    <submittedName>
        <fullName evidence="1">CLUMA_CG000575, isoform A</fullName>
    </submittedName>
</protein>
<name>A0A1J1HJU6_9DIPT</name>
<accession>A0A1J1HJU6</accession>
<evidence type="ECO:0000313" key="2">
    <source>
        <dbReference type="Proteomes" id="UP000183832"/>
    </source>
</evidence>
<gene>
    <name evidence="1" type="ORF">CLUMA_CG000575</name>
</gene>
<proteinExistence type="predicted"/>
<reference evidence="1 2" key="1">
    <citation type="submission" date="2015-04" db="EMBL/GenBank/DDBJ databases">
        <authorList>
            <person name="Syromyatnikov M.Y."/>
            <person name="Popov V.N."/>
        </authorList>
    </citation>
    <scope>NUCLEOTIDE SEQUENCE [LARGE SCALE GENOMIC DNA]</scope>
</reference>
<dbReference type="Proteomes" id="UP000183832">
    <property type="component" value="Unassembled WGS sequence"/>
</dbReference>
<keyword evidence="2" id="KW-1185">Reference proteome</keyword>
<sequence length="143" mass="16615">MTNIHSYMANHKKSQNDKTTLPFIVLQTEKRNVGMKEVMQSAPWDICEERYECTPSQTTLFRCRNLSVTIFIAQCFTLQTQFQIEYDDDFATTRVVLMKHSHGERKSLSKHRMKFSAQSQQLGNCRLPLFSGNSLLCLHNTFS</sequence>